<sequence>SDLEFRVHTFAASRGQRRSVKANKGSIERRALRYEARRYYSSASGNAWKVVDLHPATCLYSDGPMRFVTRREETNLVVDRAESPDEASARAKTTELFKWNSQNEPAASSWIKIGGVGRTSDTFYES</sequence>
<dbReference type="EMBL" id="CAJDYZ010011486">
    <property type="protein sequence ID" value="CAD1479554.1"/>
    <property type="molecule type" value="Genomic_DNA"/>
</dbReference>
<evidence type="ECO:0000313" key="2">
    <source>
        <dbReference type="Proteomes" id="UP000752696"/>
    </source>
</evidence>
<dbReference type="AlphaFoldDB" id="A0A6V7HG95"/>
<proteinExistence type="predicted"/>
<reference evidence="1" key="1">
    <citation type="submission" date="2020-07" db="EMBL/GenBank/DDBJ databases">
        <authorList>
            <person name="Nazaruddin N."/>
        </authorList>
    </citation>
    <scope>NUCLEOTIDE SEQUENCE</scope>
</reference>
<gene>
    <name evidence="1" type="ORF">MHI_LOCUS868165</name>
</gene>
<dbReference type="Proteomes" id="UP000752696">
    <property type="component" value="Unassembled WGS sequence"/>
</dbReference>
<evidence type="ECO:0000313" key="1">
    <source>
        <dbReference type="EMBL" id="CAD1479554.1"/>
    </source>
</evidence>
<organism evidence="1 2">
    <name type="scientific">Heterotrigona itama</name>
    <dbReference type="NCBI Taxonomy" id="395501"/>
    <lineage>
        <taxon>Eukaryota</taxon>
        <taxon>Metazoa</taxon>
        <taxon>Ecdysozoa</taxon>
        <taxon>Arthropoda</taxon>
        <taxon>Hexapoda</taxon>
        <taxon>Insecta</taxon>
        <taxon>Pterygota</taxon>
        <taxon>Neoptera</taxon>
        <taxon>Endopterygota</taxon>
        <taxon>Hymenoptera</taxon>
        <taxon>Apocrita</taxon>
        <taxon>Aculeata</taxon>
        <taxon>Apoidea</taxon>
        <taxon>Anthophila</taxon>
        <taxon>Apidae</taxon>
        <taxon>Heterotrigona</taxon>
    </lineage>
</organism>
<name>A0A6V7HG95_9HYME</name>
<keyword evidence="2" id="KW-1185">Reference proteome</keyword>
<feature type="non-terminal residue" evidence="1">
    <location>
        <position position="126"/>
    </location>
</feature>
<accession>A0A6V7HG95</accession>
<protein>
    <submittedName>
        <fullName evidence="1">Uncharacterized protein</fullName>
    </submittedName>
</protein>
<feature type="non-terminal residue" evidence="1">
    <location>
        <position position="1"/>
    </location>
</feature>
<comment type="caution">
    <text evidence="1">The sequence shown here is derived from an EMBL/GenBank/DDBJ whole genome shotgun (WGS) entry which is preliminary data.</text>
</comment>